<keyword evidence="4 12" id="KW-0808">Transferase</keyword>
<evidence type="ECO:0000256" key="2">
    <source>
        <dbReference type="ARBA" id="ARBA00005583"/>
    </source>
</evidence>
<evidence type="ECO:0000256" key="6">
    <source>
        <dbReference type="ARBA" id="ARBA00022960"/>
    </source>
</evidence>
<keyword evidence="12" id="KW-0479">Metal-binding</keyword>
<evidence type="ECO:0000256" key="7">
    <source>
        <dbReference type="ARBA" id="ARBA00022984"/>
    </source>
</evidence>
<protein>
    <recommendedName>
        <fullName evidence="12 13">Phospho-N-acetylmuramoyl-pentapeptide-transferase</fullName>
        <ecNumber evidence="12 13">2.7.8.13</ecNumber>
    </recommendedName>
    <alternativeName>
        <fullName evidence="12">UDP-MurNAc-pentapeptide phosphotransferase</fullName>
    </alternativeName>
</protein>
<comment type="similarity">
    <text evidence="2 12">Belongs to the glycosyltransferase 4 family. MraY subfamily.</text>
</comment>
<comment type="subcellular location">
    <subcellularLocation>
        <location evidence="12">Cell membrane</location>
        <topology evidence="12">Multi-pass membrane protein</topology>
    </subcellularLocation>
    <subcellularLocation>
        <location evidence="1">Membrane</location>
        <topology evidence="1">Multi-pass membrane protein</topology>
    </subcellularLocation>
</comment>
<feature type="transmembrane region" description="Helical" evidence="12">
    <location>
        <begin position="247"/>
        <end position="266"/>
    </location>
</feature>
<keyword evidence="8 12" id="KW-1133">Transmembrane helix</keyword>
<feature type="transmembrane region" description="Helical" evidence="12">
    <location>
        <begin position="99"/>
        <end position="116"/>
    </location>
</feature>
<dbReference type="HAMAP" id="MF_00038">
    <property type="entry name" value="MraY"/>
    <property type="match status" value="1"/>
</dbReference>
<evidence type="ECO:0000256" key="8">
    <source>
        <dbReference type="ARBA" id="ARBA00022989"/>
    </source>
</evidence>
<dbReference type="InterPro" id="IPR000715">
    <property type="entry name" value="Glycosyl_transferase_4"/>
</dbReference>
<keyword evidence="7 12" id="KW-0573">Peptidoglycan synthesis</keyword>
<evidence type="ECO:0000256" key="5">
    <source>
        <dbReference type="ARBA" id="ARBA00022692"/>
    </source>
</evidence>
<evidence type="ECO:0000256" key="4">
    <source>
        <dbReference type="ARBA" id="ARBA00022679"/>
    </source>
</evidence>
<dbReference type="Proteomes" id="UP001589605">
    <property type="component" value="Unassembled WGS sequence"/>
</dbReference>
<keyword evidence="12" id="KW-1003">Cell membrane</keyword>
<keyword evidence="5 12" id="KW-0812">Transmembrane</keyword>
<dbReference type="NCBIfam" id="TIGR00445">
    <property type="entry name" value="mraY"/>
    <property type="match status" value="1"/>
</dbReference>
<evidence type="ECO:0000256" key="10">
    <source>
        <dbReference type="ARBA" id="ARBA00023306"/>
    </source>
</evidence>
<evidence type="ECO:0000256" key="12">
    <source>
        <dbReference type="HAMAP-Rule" id="MF_00038"/>
    </source>
</evidence>
<comment type="caution">
    <text evidence="14">The sequence shown here is derived from an EMBL/GenBank/DDBJ whole genome shotgun (WGS) entry which is preliminary data.</text>
</comment>
<dbReference type="PANTHER" id="PTHR22926:SF5">
    <property type="entry name" value="PHOSPHO-N-ACETYLMURAMOYL-PENTAPEPTIDE-TRANSFERASE HOMOLOG"/>
    <property type="match status" value="1"/>
</dbReference>
<feature type="transmembrane region" description="Helical" evidence="12">
    <location>
        <begin position="20"/>
        <end position="42"/>
    </location>
</feature>
<dbReference type="PANTHER" id="PTHR22926">
    <property type="entry name" value="PHOSPHO-N-ACETYLMURAMOYL-PENTAPEPTIDE-TRANSFERASE"/>
    <property type="match status" value="1"/>
</dbReference>
<dbReference type="CDD" id="cd06852">
    <property type="entry name" value="GT_MraY"/>
    <property type="match status" value="1"/>
</dbReference>
<name>A0ABV5EWA8_9FLAO</name>
<evidence type="ECO:0000256" key="1">
    <source>
        <dbReference type="ARBA" id="ARBA00004141"/>
    </source>
</evidence>
<gene>
    <name evidence="12 14" type="primary">mraY</name>
    <name evidence="14" type="ORF">ACFFVB_00150</name>
</gene>
<dbReference type="PROSITE" id="PS01347">
    <property type="entry name" value="MRAY_1"/>
    <property type="match status" value="1"/>
</dbReference>
<evidence type="ECO:0000256" key="3">
    <source>
        <dbReference type="ARBA" id="ARBA00022618"/>
    </source>
</evidence>
<feature type="transmembrane region" description="Helical" evidence="12">
    <location>
        <begin position="337"/>
        <end position="360"/>
    </location>
</feature>
<comment type="function">
    <text evidence="12">Catalyzes the initial step of the lipid cycle reactions in the biosynthesis of the cell wall peptidoglycan: transfers peptidoglycan precursor phospho-MurNAc-pentapeptide from UDP-MurNAc-pentapeptide onto the lipid carrier undecaprenyl phosphate, yielding undecaprenyl-pyrophosphoryl-MurNAc-pentapeptide, known as lipid I.</text>
</comment>
<keyword evidence="12" id="KW-0460">Magnesium</keyword>
<sequence length="413" mass="46167">MLYYFFEYLEKHYQLPGASLFGFLTFRAAMAILMSLIISTVFGKRIINFLQRQQVGETIRDLGLEGQTEKAGTPTMGGIIIILATLIPVILFAKLDNVYILLLIVTTLWMGAIGFLDDYIKKFKNDKEGLKGKFKVLGQVGLGLIVGITLYFNPNVTIKEKLPVHQQQEILAETPNALPGRFFAAEEQSTKTTIPFVKGNEFDYADLITWIDPSLGKYAWLIFIPIVIFIITAVSNGANLTDGIDGLAAGTSAIIVFTLGIFAWVSGNIIFSDYLNIMYIPRVEEITIYIAAFVGALVGFLWYNTFPAQVFMGDTGSLTIGGIIAVIAIAVRKEWLIPVLCGVFVAENLSVVLQVSYFKYTRKKYGEGRRIFKMSPLHHHYQKSGYHESKIVTRFWIIGILLAIITIVTLKIR</sequence>
<keyword evidence="3 12" id="KW-0132">Cell division</keyword>
<feature type="transmembrane region" description="Helical" evidence="12">
    <location>
        <begin position="218"/>
        <end position="235"/>
    </location>
</feature>
<proteinExistence type="inferred from homology"/>
<evidence type="ECO:0000313" key="15">
    <source>
        <dbReference type="Proteomes" id="UP001589605"/>
    </source>
</evidence>
<feature type="transmembrane region" description="Helical" evidence="12">
    <location>
        <begin position="136"/>
        <end position="153"/>
    </location>
</feature>
<reference evidence="14 15" key="1">
    <citation type="submission" date="2024-09" db="EMBL/GenBank/DDBJ databases">
        <authorList>
            <person name="Sun Q."/>
            <person name="Mori K."/>
        </authorList>
    </citation>
    <scope>NUCLEOTIDE SEQUENCE [LARGE SCALE GENOMIC DNA]</scope>
    <source>
        <strain evidence="14 15">CECT 8286</strain>
    </source>
</reference>
<comment type="catalytic activity">
    <reaction evidence="12">
        <text>UDP-N-acetyl-alpha-D-muramoyl-L-alanyl-gamma-D-glutamyl-meso-2,6-diaminopimeloyl-D-alanyl-D-alanine + di-trans,octa-cis-undecaprenyl phosphate = di-trans,octa-cis-undecaprenyl diphospho-N-acetyl-alpha-D-muramoyl-L-alanyl-D-glutamyl-meso-2,6-diaminopimeloyl-D-alanyl-D-alanine + UMP</text>
        <dbReference type="Rhea" id="RHEA:28386"/>
        <dbReference type="ChEBI" id="CHEBI:57865"/>
        <dbReference type="ChEBI" id="CHEBI:60392"/>
        <dbReference type="ChEBI" id="CHEBI:61386"/>
        <dbReference type="ChEBI" id="CHEBI:61387"/>
        <dbReference type="EC" id="2.7.8.13"/>
    </reaction>
</comment>
<comment type="pathway">
    <text evidence="12">Cell wall biogenesis; peptidoglycan biosynthesis.</text>
</comment>
<feature type="transmembrane region" description="Helical" evidence="12">
    <location>
        <begin position="391"/>
        <end position="412"/>
    </location>
</feature>
<accession>A0ABV5EWA8</accession>
<dbReference type="InterPro" id="IPR018480">
    <property type="entry name" value="PNAcMuramoyl-5peptid_Trfase_CS"/>
</dbReference>
<dbReference type="RefSeq" id="WP_382379931.1">
    <property type="nucleotide sequence ID" value="NZ_JBHMEZ010000001.1"/>
</dbReference>
<keyword evidence="9 12" id="KW-0472">Membrane</keyword>
<evidence type="ECO:0000313" key="14">
    <source>
        <dbReference type="EMBL" id="MFB9051475.1"/>
    </source>
</evidence>
<keyword evidence="10 12" id="KW-0131">Cell cycle</keyword>
<organism evidence="14 15">
    <name type="scientific">Formosa undariae</name>
    <dbReference type="NCBI Taxonomy" id="1325436"/>
    <lineage>
        <taxon>Bacteria</taxon>
        <taxon>Pseudomonadati</taxon>
        <taxon>Bacteroidota</taxon>
        <taxon>Flavobacteriia</taxon>
        <taxon>Flavobacteriales</taxon>
        <taxon>Flavobacteriaceae</taxon>
        <taxon>Formosa</taxon>
    </lineage>
</organism>
<keyword evidence="15" id="KW-1185">Reference proteome</keyword>
<dbReference type="InterPro" id="IPR003524">
    <property type="entry name" value="PNAcMuramoyl-5peptid_Trfase"/>
</dbReference>
<dbReference type="Pfam" id="PF00953">
    <property type="entry name" value="Glycos_transf_4"/>
    <property type="match status" value="1"/>
</dbReference>
<keyword evidence="6 12" id="KW-0133">Cell shape</keyword>
<dbReference type="EMBL" id="JBHMEZ010000001">
    <property type="protein sequence ID" value="MFB9051475.1"/>
    <property type="molecule type" value="Genomic_DNA"/>
</dbReference>
<comment type="cofactor">
    <cofactor evidence="12">
        <name>Mg(2+)</name>
        <dbReference type="ChEBI" id="CHEBI:18420"/>
    </cofactor>
</comment>
<dbReference type="GO" id="GO:0016740">
    <property type="term" value="F:transferase activity"/>
    <property type="evidence" value="ECO:0007669"/>
    <property type="project" value="UniProtKB-KW"/>
</dbReference>
<evidence type="ECO:0000256" key="9">
    <source>
        <dbReference type="ARBA" id="ARBA00023136"/>
    </source>
</evidence>
<feature type="transmembrane region" description="Helical" evidence="12">
    <location>
        <begin position="286"/>
        <end position="303"/>
    </location>
</feature>
<feature type="transmembrane region" description="Helical" evidence="12">
    <location>
        <begin position="75"/>
        <end position="93"/>
    </location>
</feature>
<evidence type="ECO:0000256" key="13">
    <source>
        <dbReference type="NCBIfam" id="TIGR00445"/>
    </source>
</evidence>
<evidence type="ECO:0000256" key="11">
    <source>
        <dbReference type="ARBA" id="ARBA00023316"/>
    </source>
</evidence>
<keyword evidence="11 12" id="KW-0961">Cell wall biogenesis/degradation</keyword>
<feature type="transmembrane region" description="Helical" evidence="12">
    <location>
        <begin position="310"/>
        <end position="331"/>
    </location>
</feature>
<dbReference type="PROSITE" id="PS01348">
    <property type="entry name" value="MRAY_2"/>
    <property type="match status" value="1"/>
</dbReference>
<dbReference type="EC" id="2.7.8.13" evidence="12 13"/>
<dbReference type="Pfam" id="PF10555">
    <property type="entry name" value="MraY_sig1"/>
    <property type="match status" value="1"/>
</dbReference>